<accession>A0AAD5XTI4</accession>
<keyword evidence="4" id="KW-1185">Reference proteome</keyword>
<dbReference type="Proteomes" id="UP001211065">
    <property type="component" value="Unassembled WGS sequence"/>
</dbReference>
<feature type="domain" description="WSC" evidence="2">
    <location>
        <begin position="175"/>
        <end position="248"/>
    </location>
</feature>
<keyword evidence="1" id="KW-1133">Transmembrane helix</keyword>
<evidence type="ECO:0000259" key="2">
    <source>
        <dbReference type="Pfam" id="PF01822"/>
    </source>
</evidence>
<keyword evidence="1" id="KW-0812">Transmembrane</keyword>
<dbReference type="InterPro" id="IPR002889">
    <property type="entry name" value="WSC_carb-bd"/>
</dbReference>
<dbReference type="Pfam" id="PF01822">
    <property type="entry name" value="WSC"/>
    <property type="match status" value="1"/>
</dbReference>
<dbReference type="EMBL" id="JADGJW010000790">
    <property type="protein sequence ID" value="KAJ3212201.1"/>
    <property type="molecule type" value="Genomic_DNA"/>
</dbReference>
<dbReference type="AlphaFoldDB" id="A0AAD5XTI4"/>
<evidence type="ECO:0000313" key="3">
    <source>
        <dbReference type="EMBL" id="KAJ3212201.1"/>
    </source>
</evidence>
<keyword evidence="1" id="KW-0472">Membrane</keyword>
<sequence>MNSTLVYSHTGCYMDLYAHQWTWETMADFSSNPPIIAVGISTLNQKNINSLSQCLIECDKNLFSFCGYGGVGLPNKDTLNPVCIGSNRSPFASLPSSKQQDRSCQNTCPTDKYINNPSQCGGWDMFNVFEIGRGSTSFDYTLPKNDTHLENMDLNLNITSSGNIIVALYLYHFLLGCYQNENSFSLVNNNTTPEECIFQCHEKKYSYCGINNGGRKCFGGNSLLATKIEDKKCDVECKFPSKKFQCGGFNSSTIYQVSEIKAVVSQTIANTMPTVKNVLQPVNQLSEEVVIGIAIAAFSFLIFSSTVIFIVYRLKSQKLTKKNVKTYELPLGKLTVNVGK</sequence>
<feature type="transmembrane region" description="Helical" evidence="1">
    <location>
        <begin position="289"/>
        <end position="312"/>
    </location>
</feature>
<evidence type="ECO:0000313" key="4">
    <source>
        <dbReference type="Proteomes" id="UP001211065"/>
    </source>
</evidence>
<evidence type="ECO:0000256" key="1">
    <source>
        <dbReference type="SAM" id="Phobius"/>
    </source>
</evidence>
<organism evidence="3 4">
    <name type="scientific">Clydaea vesicula</name>
    <dbReference type="NCBI Taxonomy" id="447962"/>
    <lineage>
        <taxon>Eukaryota</taxon>
        <taxon>Fungi</taxon>
        <taxon>Fungi incertae sedis</taxon>
        <taxon>Chytridiomycota</taxon>
        <taxon>Chytridiomycota incertae sedis</taxon>
        <taxon>Chytridiomycetes</taxon>
        <taxon>Lobulomycetales</taxon>
        <taxon>Lobulomycetaceae</taxon>
        <taxon>Clydaea</taxon>
    </lineage>
</organism>
<proteinExistence type="predicted"/>
<reference evidence="3" key="1">
    <citation type="submission" date="2020-05" db="EMBL/GenBank/DDBJ databases">
        <title>Phylogenomic resolution of chytrid fungi.</title>
        <authorList>
            <person name="Stajich J.E."/>
            <person name="Amses K."/>
            <person name="Simmons R."/>
            <person name="Seto K."/>
            <person name="Myers J."/>
            <person name="Bonds A."/>
            <person name="Quandt C.A."/>
            <person name="Barry K."/>
            <person name="Liu P."/>
            <person name="Grigoriev I."/>
            <person name="Longcore J.E."/>
            <person name="James T.Y."/>
        </authorList>
    </citation>
    <scope>NUCLEOTIDE SEQUENCE</scope>
    <source>
        <strain evidence="3">JEL0476</strain>
    </source>
</reference>
<name>A0AAD5XTI4_9FUNG</name>
<protein>
    <recommendedName>
        <fullName evidence="2">WSC domain-containing protein</fullName>
    </recommendedName>
</protein>
<comment type="caution">
    <text evidence="3">The sequence shown here is derived from an EMBL/GenBank/DDBJ whole genome shotgun (WGS) entry which is preliminary data.</text>
</comment>
<gene>
    <name evidence="3" type="ORF">HK099_007787</name>
</gene>